<reference evidence="1 2" key="1">
    <citation type="submission" date="2021-08" db="EMBL/GenBank/DDBJ databases">
        <title>Streptomyces sp. PTM05 isolated from lichen.</title>
        <authorList>
            <person name="Somphong A."/>
            <person name="Phongsopitanun W."/>
            <person name="Tanasupawat S."/>
        </authorList>
    </citation>
    <scope>NUCLEOTIDE SEQUENCE [LARGE SCALE GENOMIC DNA]</scope>
    <source>
        <strain evidence="1 2">Ptm05</strain>
    </source>
</reference>
<gene>
    <name evidence="1" type="ORF">K7472_26210</name>
</gene>
<protein>
    <submittedName>
        <fullName evidence="1">Uncharacterized protein</fullName>
    </submittedName>
</protein>
<dbReference type="Proteomes" id="UP001198565">
    <property type="component" value="Unassembled WGS sequence"/>
</dbReference>
<dbReference type="RefSeq" id="WP_222981033.1">
    <property type="nucleotide sequence ID" value="NZ_JAINVZ010000023.1"/>
</dbReference>
<evidence type="ECO:0000313" key="2">
    <source>
        <dbReference type="Proteomes" id="UP001198565"/>
    </source>
</evidence>
<sequence>MTDASRRRTSGARKAVRLVDEVTTGPAGAMTRDGRTITGDLTVVTAALRDGRAEVSARRAGADEWHPLAGSPFPVPAEGIETLHAIVVAAIAAGAP</sequence>
<comment type="caution">
    <text evidence="1">The sequence shown here is derived from an EMBL/GenBank/DDBJ whole genome shotgun (WGS) entry which is preliminary data.</text>
</comment>
<evidence type="ECO:0000313" key="1">
    <source>
        <dbReference type="EMBL" id="MBY8888306.1"/>
    </source>
</evidence>
<accession>A0ABS7QYM1</accession>
<proteinExistence type="predicted"/>
<keyword evidence="2" id="KW-1185">Reference proteome</keyword>
<dbReference type="EMBL" id="JAINVZ010000023">
    <property type="protein sequence ID" value="MBY8888306.1"/>
    <property type="molecule type" value="Genomic_DNA"/>
</dbReference>
<organism evidence="1 2">
    <name type="scientific">Streptantibioticus parmotrematis</name>
    <dbReference type="NCBI Taxonomy" id="2873249"/>
    <lineage>
        <taxon>Bacteria</taxon>
        <taxon>Bacillati</taxon>
        <taxon>Actinomycetota</taxon>
        <taxon>Actinomycetes</taxon>
        <taxon>Kitasatosporales</taxon>
        <taxon>Streptomycetaceae</taxon>
        <taxon>Streptantibioticus</taxon>
    </lineage>
</organism>
<name>A0ABS7QYM1_9ACTN</name>